<gene>
    <name evidence="2" type="ORF">ACFPXP_21225</name>
</gene>
<comment type="caution">
    <text evidence="2">The sequence shown here is derived from an EMBL/GenBank/DDBJ whole genome shotgun (WGS) entry which is preliminary data.</text>
</comment>
<dbReference type="Pfam" id="PF11667">
    <property type="entry name" value="DUF3267"/>
    <property type="match status" value="1"/>
</dbReference>
<keyword evidence="1" id="KW-0812">Transmembrane</keyword>
<evidence type="ECO:0000256" key="1">
    <source>
        <dbReference type="SAM" id="Phobius"/>
    </source>
</evidence>
<dbReference type="RefSeq" id="WP_379896458.1">
    <property type="nucleotide sequence ID" value="NZ_CBCSCT010000060.1"/>
</dbReference>
<proteinExistence type="predicted"/>
<feature type="transmembrane region" description="Helical" evidence="1">
    <location>
        <begin position="63"/>
        <end position="84"/>
    </location>
</feature>
<feature type="transmembrane region" description="Helical" evidence="1">
    <location>
        <begin position="34"/>
        <end position="51"/>
    </location>
</feature>
<evidence type="ECO:0000313" key="2">
    <source>
        <dbReference type="EMBL" id="MFC5988934.1"/>
    </source>
</evidence>
<keyword evidence="1" id="KW-0472">Membrane</keyword>
<keyword evidence="1" id="KW-1133">Transmembrane helix</keyword>
<feature type="transmembrane region" description="Helical" evidence="1">
    <location>
        <begin position="117"/>
        <end position="139"/>
    </location>
</feature>
<dbReference type="EMBL" id="JBHSQV010000185">
    <property type="protein sequence ID" value="MFC5988934.1"/>
    <property type="molecule type" value="Genomic_DNA"/>
</dbReference>
<dbReference type="InterPro" id="IPR021683">
    <property type="entry name" value="DUF3267"/>
</dbReference>
<keyword evidence="3" id="KW-1185">Reference proteome</keyword>
<dbReference type="Proteomes" id="UP001596250">
    <property type="component" value="Unassembled WGS sequence"/>
</dbReference>
<protein>
    <submittedName>
        <fullName evidence="2">DUF3267 domain-containing protein</fullName>
    </submittedName>
</protein>
<accession>A0ABW1IVW2</accession>
<sequence length="198" mass="22590">MPFIIGKVYENEHFTPELEGWTRMDDGNILKDQLKALPIALMTVVVMTLIYRAYEIEMGDSLLVLLALFIIIVPLHEFIHAFFLPDSLRSDKVFFGLYPKGMAFYVHYEGGLSKTRFLVVMIAPFVILSIVPMIILIVFDLHISYIARMSVLNGLLACVDLLGFSTIVRKIPRNATIRNKGSKTYWKVQEIRNFESGA</sequence>
<evidence type="ECO:0000313" key="3">
    <source>
        <dbReference type="Proteomes" id="UP001596250"/>
    </source>
</evidence>
<name>A0ABW1IVW2_9BACL</name>
<organism evidence="2 3">
    <name type="scientific">Marinicrinis lubricantis</name>
    <dbReference type="NCBI Taxonomy" id="2086470"/>
    <lineage>
        <taxon>Bacteria</taxon>
        <taxon>Bacillati</taxon>
        <taxon>Bacillota</taxon>
        <taxon>Bacilli</taxon>
        <taxon>Bacillales</taxon>
        <taxon>Paenibacillaceae</taxon>
    </lineage>
</organism>
<reference evidence="3" key="1">
    <citation type="journal article" date="2019" name="Int. J. Syst. Evol. Microbiol.">
        <title>The Global Catalogue of Microorganisms (GCM) 10K type strain sequencing project: providing services to taxonomists for standard genome sequencing and annotation.</title>
        <authorList>
            <consortium name="The Broad Institute Genomics Platform"/>
            <consortium name="The Broad Institute Genome Sequencing Center for Infectious Disease"/>
            <person name="Wu L."/>
            <person name="Ma J."/>
        </authorList>
    </citation>
    <scope>NUCLEOTIDE SEQUENCE [LARGE SCALE GENOMIC DNA]</scope>
    <source>
        <strain evidence="3">CCM 8749</strain>
    </source>
</reference>